<dbReference type="Proteomes" id="UP001501598">
    <property type="component" value="Unassembled WGS sequence"/>
</dbReference>
<keyword evidence="1 3" id="KW-0418">Kinase</keyword>
<feature type="domain" description="GHMP kinase N-terminal" evidence="2">
    <location>
        <begin position="96"/>
        <end position="148"/>
    </location>
</feature>
<dbReference type="InterPro" id="IPR006204">
    <property type="entry name" value="GHMP_kinase_N_dom"/>
</dbReference>
<dbReference type="GO" id="GO:0016301">
    <property type="term" value="F:kinase activity"/>
    <property type="evidence" value="ECO:0007669"/>
    <property type="project" value="UniProtKB-KW"/>
</dbReference>
<gene>
    <name evidence="3" type="primary">bluE</name>
    <name evidence="3" type="ORF">GCM10023175_20610</name>
</gene>
<dbReference type="InterPro" id="IPR020568">
    <property type="entry name" value="Ribosomal_Su5_D2-typ_SF"/>
</dbReference>
<evidence type="ECO:0000313" key="3">
    <source>
        <dbReference type="EMBL" id="GAA4543602.1"/>
    </source>
</evidence>
<dbReference type="SUPFAM" id="SSF54211">
    <property type="entry name" value="Ribosomal protein S5 domain 2-like"/>
    <property type="match status" value="1"/>
</dbReference>
<name>A0ABP8RNH4_9PSEU</name>
<dbReference type="RefSeq" id="WP_345415129.1">
    <property type="nucleotide sequence ID" value="NZ_BAABGT010000027.1"/>
</dbReference>
<dbReference type="Pfam" id="PF00288">
    <property type="entry name" value="GHMP_kinases_N"/>
    <property type="match status" value="1"/>
</dbReference>
<reference evidence="4" key="1">
    <citation type="journal article" date="2019" name="Int. J. Syst. Evol. Microbiol.">
        <title>The Global Catalogue of Microorganisms (GCM) 10K type strain sequencing project: providing services to taxonomists for standard genome sequencing and annotation.</title>
        <authorList>
            <consortium name="The Broad Institute Genomics Platform"/>
            <consortium name="The Broad Institute Genome Sequencing Center for Infectious Disease"/>
            <person name="Wu L."/>
            <person name="Ma J."/>
        </authorList>
    </citation>
    <scope>NUCLEOTIDE SEQUENCE [LARGE SCALE GENOMIC DNA]</scope>
    <source>
        <strain evidence="4">JCM 17906</strain>
    </source>
</reference>
<evidence type="ECO:0000259" key="2">
    <source>
        <dbReference type="Pfam" id="PF00288"/>
    </source>
</evidence>
<keyword evidence="4" id="KW-1185">Reference proteome</keyword>
<accession>A0ABP8RNH4</accession>
<protein>
    <submittedName>
        <fullName evidence="3">L-threonine kinase BluE</fullName>
    </submittedName>
</protein>
<keyword evidence="1 3" id="KW-0808">Transferase</keyword>
<evidence type="ECO:0000256" key="1">
    <source>
        <dbReference type="ARBA" id="ARBA00022777"/>
    </source>
</evidence>
<evidence type="ECO:0000313" key="4">
    <source>
        <dbReference type="Proteomes" id="UP001501598"/>
    </source>
</evidence>
<dbReference type="Gene3D" id="3.30.230.10">
    <property type="match status" value="1"/>
</dbReference>
<dbReference type="InterPro" id="IPR014721">
    <property type="entry name" value="Ribsml_uS5_D2-typ_fold_subgr"/>
</dbReference>
<dbReference type="EMBL" id="BAABGT010000027">
    <property type="protein sequence ID" value="GAA4543602.1"/>
    <property type="molecule type" value="Genomic_DNA"/>
</dbReference>
<sequence length="303" mass="31149">MTGSGWCPCHHGELLQGAFRDRDGVLRAGLVTLPRPDLRVRARFEPGPEPVITVGPGHRPKATRAARLTVAALADRGAEWAGSGRGTAVAVPQRPGGGRVTLTGSVPFGLGMGSSTADVVATIRAVADGFGVRIAPREIARIAVAAEAASDPLMFDDPRPRLFAQRDGVVLEVLGESLPPLRIVGCLLDGGRPVDTPADAPPLPDPAAYAELRSRLRRAVSSADPTEVARVATASARLHRADSEIDRLLAAGEHALGVQVAHSGSVAGLLLRPDADPAPAVAALRAVGLPATGSFVVGELVAA</sequence>
<organism evidence="3 4">
    <name type="scientific">Pseudonocardia xishanensis</name>
    <dbReference type="NCBI Taxonomy" id="630995"/>
    <lineage>
        <taxon>Bacteria</taxon>
        <taxon>Bacillati</taxon>
        <taxon>Actinomycetota</taxon>
        <taxon>Actinomycetes</taxon>
        <taxon>Pseudonocardiales</taxon>
        <taxon>Pseudonocardiaceae</taxon>
        <taxon>Pseudonocardia</taxon>
    </lineage>
</organism>
<proteinExistence type="predicted"/>
<comment type="caution">
    <text evidence="3">The sequence shown here is derived from an EMBL/GenBank/DDBJ whole genome shotgun (WGS) entry which is preliminary data.</text>
</comment>